<gene>
    <name evidence="2" type="ORF">SLEP1_g49772</name>
</gene>
<accession>A0AAV5LYN6</accession>
<dbReference type="AlphaFoldDB" id="A0AAV5LYN6"/>
<name>A0AAV5LYN6_9ROSI</name>
<dbReference type="EMBL" id="BPVZ01000158">
    <property type="protein sequence ID" value="GKV42360.1"/>
    <property type="molecule type" value="Genomic_DNA"/>
</dbReference>
<feature type="signal peptide" evidence="1">
    <location>
        <begin position="1"/>
        <end position="22"/>
    </location>
</feature>
<reference evidence="2 3" key="1">
    <citation type="journal article" date="2021" name="Commun. Biol.">
        <title>The genome of Shorea leprosula (Dipterocarpaceae) highlights the ecological relevance of drought in aseasonal tropical rainforests.</title>
        <authorList>
            <person name="Ng K.K.S."/>
            <person name="Kobayashi M.J."/>
            <person name="Fawcett J.A."/>
            <person name="Hatakeyama M."/>
            <person name="Paape T."/>
            <person name="Ng C.H."/>
            <person name="Ang C.C."/>
            <person name="Tnah L.H."/>
            <person name="Lee C.T."/>
            <person name="Nishiyama T."/>
            <person name="Sese J."/>
            <person name="O'Brien M.J."/>
            <person name="Copetti D."/>
            <person name="Mohd Noor M.I."/>
            <person name="Ong R.C."/>
            <person name="Putra M."/>
            <person name="Sireger I.Z."/>
            <person name="Indrioko S."/>
            <person name="Kosugi Y."/>
            <person name="Izuno A."/>
            <person name="Isagi Y."/>
            <person name="Lee S.L."/>
            <person name="Shimizu K.K."/>
        </authorList>
    </citation>
    <scope>NUCLEOTIDE SEQUENCE [LARGE SCALE GENOMIC DNA]</scope>
    <source>
        <strain evidence="2">214</strain>
    </source>
</reference>
<feature type="chain" id="PRO_5043674875" evidence="1">
    <location>
        <begin position="23"/>
        <end position="251"/>
    </location>
</feature>
<proteinExistence type="predicted"/>
<dbReference type="PANTHER" id="PTHR33881:SF7">
    <property type="entry name" value="NEUROGENIC LOCUS NOTCH-LIKE PROTEIN"/>
    <property type="match status" value="1"/>
</dbReference>
<dbReference type="Proteomes" id="UP001054252">
    <property type="component" value="Unassembled WGS sequence"/>
</dbReference>
<sequence length="251" mass="27081">MAATGSTAATIFTFCFVSFCGAGGFSFPSHPPLCEKPLEELSLCFKCEFAPCCCDEVTNAVIAGRGDSLCELLIQPAINDPDSYSPFRVCLRMNKAESDRFCSDCGSGSYNKISTFTYSCLCRQGFLKLLNVPSFPCFQESAIGLDCASLGITMAKKSVLAVNGNSQVHSTSQTVSSRKLMVEKVKCSLVLDHITCPENVPWSQCCNSVCNNHLRNAKRVFATYRSGKNQCACLGIYAGGASCPWPSQQVP</sequence>
<dbReference type="PANTHER" id="PTHR33881">
    <property type="entry name" value="NEUROGENIC LOCUS NOTCH-LIKE PROTEIN"/>
    <property type="match status" value="1"/>
</dbReference>
<organism evidence="2 3">
    <name type="scientific">Rubroshorea leprosula</name>
    <dbReference type="NCBI Taxonomy" id="152421"/>
    <lineage>
        <taxon>Eukaryota</taxon>
        <taxon>Viridiplantae</taxon>
        <taxon>Streptophyta</taxon>
        <taxon>Embryophyta</taxon>
        <taxon>Tracheophyta</taxon>
        <taxon>Spermatophyta</taxon>
        <taxon>Magnoliopsida</taxon>
        <taxon>eudicotyledons</taxon>
        <taxon>Gunneridae</taxon>
        <taxon>Pentapetalae</taxon>
        <taxon>rosids</taxon>
        <taxon>malvids</taxon>
        <taxon>Malvales</taxon>
        <taxon>Dipterocarpaceae</taxon>
        <taxon>Rubroshorea</taxon>
    </lineage>
</organism>
<keyword evidence="1" id="KW-0732">Signal</keyword>
<evidence type="ECO:0000256" key="1">
    <source>
        <dbReference type="SAM" id="SignalP"/>
    </source>
</evidence>
<keyword evidence="3" id="KW-1185">Reference proteome</keyword>
<protein>
    <submittedName>
        <fullName evidence="2">Uncharacterized protein</fullName>
    </submittedName>
</protein>
<evidence type="ECO:0000313" key="2">
    <source>
        <dbReference type="EMBL" id="GKV42360.1"/>
    </source>
</evidence>
<evidence type="ECO:0000313" key="3">
    <source>
        <dbReference type="Proteomes" id="UP001054252"/>
    </source>
</evidence>
<comment type="caution">
    <text evidence="2">The sequence shown here is derived from an EMBL/GenBank/DDBJ whole genome shotgun (WGS) entry which is preliminary data.</text>
</comment>